<keyword evidence="1" id="KW-0812">Transmembrane</keyword>
<evidence type="ECO:0000313" key="2">
    <source>
        <dbReference type="EMBL" id="MQM21949.1"/>
    </source>
</evidence>
<organism evidence="2 3">
    <name type="scientific">Colocasia esculenta</name>
    <name type="common">Wild taro</name>
    <name type="synonym">Arum esculentum</name>
    <dbReference type="NCBI Taxonomy" id="4460"/>
    <lineage>
        <taxon>Eukaryota</taxon>
        <taxon>Viridiplantae</taxon>
        <taxon>Streptophyta</taxon>
        <taxon>Embryophyta</taxon>
        <taxon>Tracheophyta</taxon>
        <taxon>Spermatophyta</taxon>
        <taxon>Magnoliopsida</taxon>
        <taxon>Liliopsida</taxon>
        <taxon>Araceae</taxon>
        <taxon>Aroideae</taxon>
        <taxon>Colocasieae</taxon>
        <taxon>Colocasia</taxon>
    </lineage>
</organism>
<dbReference type="Proteomes" id="UP000652761">
    <property type="component" value="Unassembled WGS sequence"/>
</dbReference>
<keyword evidence="3" id="KW-1185">Reference proteome</keyword>
<reference evidence="2" key="1">
    <citation type="submission" date="2017-07" db="EMBL/GenBank/DDBJ databases">
        <title>Taro Niue Genome Assembly and Annotation.</title>
        <authorList>
            <person name="Atibalentja N."/>
            <person name="Keating K."/>
            <person name="Fields C.J."/>
        </authorList>
    </citation>
    <scope>NUCLEOTIDE SEQUENCE</scope>
    <source>
        <strain evidence="2">Niue_2</strain>
        <tissue evidence="2">Leaf</tissue>
    </source>
</reference>
<keyword evidence="1" id="KW-0472">Membrane</keyword>
<evidence type="ECO:0000256" key="1">
    <source>
        <dbReference type="SAM" id="Phobius"/>
    </source>
</evidence>
<dbReference type="AlphaFoldDB" id="A0A843XQB8"/>
<feature type="non-terminal residue" evidence="2">
    <location>
        <position position="1"/>
    </location>
</feature>
<protein>
    <submittedName>
        <fullName evidence="2">Uncharacterized protein</fullName>
    </submittedName>
</protein>
<sequence length="72" mass="7947">DVIARAKCSWSSSLLVLVEVRFPQNYVVIVSGCCGVALWVESGFLSLWNYFLRFALKTVPGLFLAIVVLPQG</sequence>
<comment type="caution">
    <text evidence="2">The sequence shown here is derived from an EMBL/GenBank/DDBJ whole genome shotgun (WGS) entry which is preliminary data.</text>
</comment>
<accession>A0A843XQB8</accession>
<gene>
    <name evidence="2" type="ORF">Taro_054996</name>
</gene>
<name>A0A843XQB8_COLES</name>
<keyword evidence="1" id="KW-1133">Transmembrane helix</keyword>
<dbReference type="EMBL" id="NMUH01011851">
    <property type="protein sequence ID" value="MQM21949.1"/>
    <property type="molecule type" value="Genomic_DNA"/>
</dbReference>
<feature type="transmembrane region" description="Helical" evidence="1">
    <location>
        <begin position="22"/>
        <end position="40"/>
    </location>
</feature>
<evidence type="ECO:0000313" key="3">
    <source>
        <dbReference type="Proteomes" id="UP000652761"/>
    </source>
</evidence>
<proteinExistence type="predicted"/>